<protein>
    <submittedName>
        <fullName evidence="2">Uncharacterized protein</fullName>
    </submittedName>
</protein>
<accession>A0A171J3B8</accession>
<proteinExistence type="predicted"/>
<evidence type="ECO:0000313" key="8">
    <source>
        <dbReference type="Proteomes" id="UP000542889"/>
    </source>
</evidence>
<keyword evidence="1" id="KW-0472">Membrane</keyword>
<dbReference type="Proteomes" id="UP000307517">
    <property type="component" value="Unassembled WGS sequence"/>
</dbReference>
<evidence type="ECO:0000256" key="1">
    <source>
        <dbReference type="SAM" id="Phobius"/>
    </source>
</evidence>
<evidence type="ECO:0000313" key="7">
    <source>
        <dbReference type="Proteomes" id="UP000307517"/>
    </source>
</evidence>
<reference evidence="5 7" key="2">
    <citation type="submission" date="2019-04" db="EMBL/GenBank/DDBJ databases">
        <title>Genome Announcement to Ensure Probiotic Safety of Lactobacillus rhamnosus UBLR-58.</title>
        <authorList>
            <person name="Sulthana A."/>
            <person name="Lakshmi S.G."/>
            <person name="Madempudi R.S."/>
        </authorList>
    </citation>
    <scope>NUCLEOTIDE SEQUENCE [LARGE SCALE GENOMIC DNA]</scope>
    <source>
        <strain evidence="5 7">UBLR-58</strain>
    </source>
</reference>
<dbReference type="Proteomes" id="UP000542889">
    <property type="component" value="Unassembled WGS sequence"/>
</dbReference>
<keyword evidence="1" id="KW-1133">Transmembrane helix</keyword>
<name>A0A171J3B8_LACRH</name>
<evidence type="ECO:0000313" key="4">
    <source>
        <dbReference type="EMBL" id="ONN75465.1"/>
    </source>
</evidence>
<keyword evidence="1" id="KW-0812">Transmembrane</keyword>
<evidence type="ECO:0000313" key="2">
    <source>
        <dbReference type="EMBL" id="NVO87490.1"/>
    </source>
</evidence>
<organism evidence="2 8">
    <name type="scientific">Lacticaseibacillus rhamnosus</name>
    <name type="common">Lactobacillus rhamnosus</name>
    <dbReference type="NCBI Taxonomy" id="47715"/>
    <lineage>
        <taxon>Bacteria</taxon>
        <taxon>Bacillati</taxon>
        <taxon>Bacillota</taxon>
        <taxon>Bacilli</taxon>
        <taxon>Lactobacillales</taxon>
        <taxon>Lactobacillaceae</taxon>
        <taxon>Lacticaseibacillus</taxon>
    </lineage>
</organism>
<dbReference type="Proteomes" id="UP000552935">
    <property type="component" value="Unassembled WGS sequence"/>
</dbReference>
<sequence>MTNRKKSYLIWLGIVTLVTILNGIFKNTFTQVAVMVTACYALYQLLKIDNVFDRKKRRAQRMNQKSTN</sequence>
<evidence type="ECO:0000313" key="6">
    <source>
        <dbReference type="Proteomes" id="UP000189067"/>
    </source>
</evidence>
<gene>
    <name evidence="4" type="ORF">BWR10_03020</name>
    <name evidence="5" type="ORF">E6L36_11710</name>
    <name evidence="3" type="ORF">H0N82_06725</name>
    <name evidence="2" type="ORF">HWN39_03140</name>
</gene>
<reference evidence="2 8" key="3">
    <citation type="submission" date="2020-06" db="EMBL/GenBank/DDBJ databases">
        <title>Lactobacillus rhamnosus QC,genome.</title>
        <authorList>
            <person name="Yi H."/>
            <person name="Jin M."/>
        </authorList>
    </citation>
    <scope>NUCLEOTIDE SEQUENCE [LARGE SCALE GENOMIC DNA]</scope>
    <source>
        <strain evidence="2 8">QC</strain>
    </source>
</reference>
<feature type="transmembrane region" description="Helical" evidence="1">
    <location>
        <begin position="7"/>
        <end position="25"/>
    </location>
</feature>
<dbReference type="Proteomes" id="UP000189067">
    <property type="component" value="Unassembled WGS sequence"/>
</dbReference>
<evidence type="ECO:0000313" key="5">
    <source>
        <dbReference type="EMBL" id="THC80968.1"/>
    </source>
</evidence>
<dbReference type="EMBL" id="SSHM01000001">
    <property type="protein sequence ID" value="THC80968.1"/>
    <property type="molecule type" value="Genomic_DNA"/>
</dbReference>
<dbReference type="RefSeq" id="WP_005691836.1">
    <property type="nucleotide sequence ID" value="NZ_CABFNI010000005.1"/>
</dbReference>
<dbReference type="AlphaFoldDB" id="A0A171J3B8"/>
<evidence type="ECO:0000313" key="9">
    <source>
        <dbReference type="Proteomes" id="UP000552935"/>
    </source>
</evidence>
<dbReference type="EMBL" id="JACCKI010000003">
    <property type="protein sequence ID" value="NZA04808.1"/>
    <property type="molecule type" value="Genomic_DNA"/>
</dbReference>
<dbReference type="EMBL" id="JABXWP010000003">
    <property type="protein sequence ID" value="NVO87490.1"/>
    <property type="molecule type" value="Genomic_DNA"/>
</dbReference>
<evidence type="ECO:0000313" key="3">
    <source>
        <dbReference type="EMBL" id="NZA04808.1"/>
    </source>
</evidence>
<dbReference type="EMBL" id="MTJY01000019">
    <property type="protein sequence ID" value="ONN75465.1"/>
    <property type="molecule type" value="Genomic_DNA"/>
</dbReference>
<comment type="caution">
    <text evidence="2">The sequence shown here is derived from an EMBL/GenBank/DDBJ whole genome shotgun (WGS) entry which is preliminary data.</text>
</comment>
<reference evidence="4 6" key="1">
    <citation type="submission" date="2017-01" db="EMBL/GenBank/DDBJ databases">
        <title>In silico prediction, in vitro antibacterial spectrum and physicochemical properties of a putative bacteriocin produced by Lactobacillus rhamnosus strain L156.4.</title>
        <authorList>
            <person name="Silveira A.M."/>
            <person name="Monteiro A.S."/>
            <person name="Santos V.L."/>
            <person name="Nicoli J.R."/>
            <person name="Azevedo V."/>
            <person name="Soares S.C."/>
            <person name="Castro-Oliveira L."/>
            <person name="Dias-Souza M.V."/>
            <person name="Nardi R.M."/>
        </authorList>
    </citation>
    <scope>NUCLEOTIDE SEQUENCE [LARGE SCALE GENOMIC DNA]</scope>
    <source>
        <strain evidence="4 6">L156.4</strain>
    </source>
</reference>
<feature type="transmembrane region" description="Helical" evidence="1">
    <location>
        <begin position="31"/>
        <end position="52"/>
    </location>
</feature>
<reference evidence="3 9" key="4">
    <citation type="submission" date="2020-07" db="EMBL/GenBank/DDBJ databases">
        <title>Organ Donor 1.</title>
        <authorList>
            <person name="Marsh A.J."/>
            <person name="Azcarate-Peril M.A."/>
        </authorList>
    </citation>
    <scope>NUCLEOTIDE SEQUENCE [LARGE SCALE GENOMIC DNA]</scope>
    <source>
        <strain evidence="3 9">AMC0712</strain>
    </source>
</reference>